<evidence type="ECO:0000256" key="1">
    <source>
        <dbReference type="SAM" id="MobiDB-lite"/>
    </source>
</evidence>
<dbReference type="Proteomes" id="UP000271098">
    <property type="component" value="Unassembled WGS sequence"/>
</dbReference>
<dbReference type="WBParaSite" id="GPUH_0001657601-mRNA-1">
    <property type="protein sequence ID" value="GPUH_0001657601-mRNA-1"/>
    <property type="gene ID" value="GPUH_0001657601"/>
</dbReference>
<accession>A0A183E6G3</accession>
<evidence type="ECO:0000313" key="3">
    <source>
        <dbReference type="Proteomes" id="UP000271098"/>
    </source>
</evidence>
<proteinExistence type="predicted"/>
<evidence type="ECO:0000313" key="2">
    <source>
        <dbReference type="EMBL" id="VDN28108.1"/>
    </source>
</evidence>
<dbReference type="EMBL" id="UYRT01083905">
    <property type="protein sequence ID" value="VDN28108.1"/>
    <property type="molecule type" value="Genomic_DNA"/>
</dbReference>
<reference evidence="4" key="1">
    <citation type="submission" date="2016-06" db="UniProtKB">
        <authorList>
            <consortium name="WormBaseParasite"/>
        </authorList>
    </citation>
    <scope>IDENTIFICATION</scope>
</reference>
<evidence type="ECO:0000313" key="4">
    <source>
        <dbReference type="WBParaSite" id="GPUH_0001657601-mRNA-1"/>
    </source>
</evidence>
<protein>
    <submittedName>
        <fullName evidence="2 4">Uncharacterized protein</fullName>
    </submittedName>
</protein>
<reference evidence="2 3" key="2">
    <citation type="submission" date="2018-11" db="EMBL/GenBank/DDBJ databases">
        <authorList>
            <consortium name="Pathogen Informatics"/>
        </authorList>
    </citation>
    <scope>NUCLEOTIDE SEQUENCE [LARGE SCALE GENOMIC DNA]</scope>
</reference>
<feature type="region of interest" description="Disordered" evidence="1">
    <location>
        <begin position="33"/>
        <end position="83"/>
    </location>
</feature>
<keyword evidence="3" id="KW-1185">Reference proteome</keyword>
<name>A0A183E6G3_9BILA</name>
<feature type="compositionally biased region" description="Basic residues" evidence="1">
    <location>
        <begin position="66"/>
        <end position="81"/>
    </location>
</feature>
<sequence>MLQNDERILRRSNVLRRRDLPIAPTALFQKESDGGVAMGASRQLPPSLISSNTSSRRPAKTLSMSSRRRSGQLRAKNRHRASQLVFNAQRAVDNDNRPRQFPVQRNIATRGQQQQALATRPRPDLLVPDRLAVPQVRAVPPPPPIQFVPPHFL</sequence>
<organism evidence="4">
    <name type="scientific">Gongylonema pulchrum</name>
    <dbReference type="NCBI Taxonomy" id="637853"/>
    <lineage>
        <taxon>Eukaryota</taxon>
        <taxon>Metazoa</taxon>
        <taxon>Ecdysozoa</taxon>
        <taxon>Nematoda</taxon>
        <taxon>Chromadorea</taxon>
        <taxon>Rhabditida</taxon>
        <taxon>Spirurina</taxon>
        <taxon>Spiruromorpha</taxon>
        <taxon>Spiruroidea</taxon>
        <taxon>Gongylonematidae</taxon>
        <taxon>Gongylonema</taxon>
    </lineage>
</organism>
<gene>
    <name evidence="2" type="ORF">GPUH_LOCUS16553</name>
</gene>
<dbReference type="AlphaFoldDB" id="A0A183E6G3"/>